<dbReference type="RefSeq" id="WP_164211720.1">
    <property type="nucleotide sequence ID" value="NZ_JAAGSC010000042.1"/>
</dbReference>
<comment type="caution">
    <text evidence="2">The sequence shown here is derived from an EMBL/GenBank/DDBJ whole genome shotgun (WGS) entry which is preliminary data.</text>
</comment>
<organism evidence="2 3">
    <name type="scientific">Wenzhouxiangella limi</name>
    <dbReference type="NCBI Taxonomy" id="2707351"/>
    <lineage>
        <taxon>Bacteria</taxon>
        <taxon>Pseudomonadati</taxon>
        <taxon>Pseudomonadota</taxon>
        <taxon>Gammaproteobacteria</taxon>
        <taxon>Chromatiales</taxon>
        <taxon>Wenzhouxiangellaceae</taxon>
        <taxon>Wenzhouxiangella</taxon>
    </lineage>
</organism>
<sequence>MKRKLLVTAMVAAGLGVSGAQAAINLDATTSQEQDYASQTDIDPTGSILEADGVLTDFDVVTKFGAAIAQEVVRYVRLDLTGDAEFVANPVPTITGSDCTPNFISGGAGTSAAVYSITCGTGETVEPEDTITFPLESIEVFDQSPVDVQFRLFEFESTATDPSNSVFPALQTKSAAMVRFVNALSTKVNDADEKVINVASTPIGSTKFVTADVRETPIADFDVEAVEGVAWFDGDQVTLADMIDEADSTLTINGTNAVFSSIGATSALIAGGITVDGPTFEAAPAATGQTTSDVTVPFLDPTVEGNTTVTMTVDGDLKIPTSTITGTLNLSPATSAVVSGIDLGELSRLTKNGSVDTVAFATLKPNQYFKITNPTGTEGAVFLTVYDDSGNQCDLALSDLTDTTGATMPASLVENTATNLFTGQEIGSTCGNVSGQIRVVVDAEFGDNNSNLQGTGEGDLSGVRIDAFNASDFVPNR</sequence>
<evidence type="ECO:0000256" key="1">
    <source>
        <dbReference type="SAM" id="SignalP"/>
    </source>
</evidence>
<dbReference type="AlphaFoldDB" id="A0A845UZW0"/>
<name>A0A845UZW0_9GAMM</name>
<keyword evidence="3" id="KW-1185">Reference proteome</keyword>
<gene>
    <name evidence="2" type="ORF">G3I74_11315</name>
</gene>
<dbReference type="EMBL" id="JAAGSC010000042">
    <property type="protein sequence ID" value="NDY96318.1"/>
    <property type="molecule type" value="Genomic_DNA"/>
</dbReference>
<evidence type="ECO:0000313" key="2">
    <source>
        <dbReference type="EMBL" id="NDY96318.1"/>
    </source>
</evidence>
<feature type="chain" id="PRO_5032512216" evidence="1">
    <location>
        <begin position="23"/>
        <end position="477"/>
    </location>
</feature>
<protein>
    <submittedName>
        <fullName evidence="2">Uncharacterized protein</fullName>
    </submittedName>
</protein>
<proteinExistence type="predicted"/>
<reference evidence="2 3" key="1">
    <citation type="submission" date="2020-02" db="EMBL/GenBank/DDBJ databases">
        <authorList>
            <person name="Zhang X.-Y."/>
        </authorList>
    </citation>
    <scope>NUCLEOTIDE SEQUENCE [LARGE SCALE GENOMIC DNA]</scope>
    <source>
        <strain evidence="2 3">C33</strain>
    </source>
</reference>
<keyword evidence="1" id="KW-0732">Signal</keyword>
<accession>A0A845UZW0</accession>
<feature type="signal peptide" evidence="1">
    <location>
        <begin position="1"/>
        <end position="22"/>
    </location>
</feature>
<evidence type="ECO:0000313" key="3">
    <source>
        <dbReference type="Proteomes" id="UP000484885"/>
    </source>
</evidence>
<dbReference type="Proteomes" id="UP000484885">
    <property type="component" value="Unassembled WGS sequence"/>
</dbReference>